<dbReference type="PANTHER" id="PTHR47487">
    <property type="entry name" value="OS06G0651300 PROTEIN-RELATED"/>
    <property type="match status" value="1"/>
</dbReference>
<evidence type="ECO:0000259" key="3">
    <source>
        <dbReference type="SMART" id="SM00355"/>
    </source>
</evidence>
<dbReference type="EMBL" id="JAYMYQ010000001">
    <property type="protein sequence ID" value="KAK7363054.1"/>
    <property type="molecule type" value="Genomic_DNA"/>
</dbReference>
<accession>A0AAN9N3K2</accession>
<feature type="domain" description="C2H2-type" evidence="3">
    <location>
        <begin position="360"/>
        <end position="384"/>
    </location>
</feature>
<dbReference type="Proteomes" id="UP001367508">
    <property type="component" value="Unassembled WGS sequence"/>
</dbReference>
<dbReference type="SMART" id="SM00451">
    <property type="entry name" value="ZnF_U1"/>
    <property type="match status" value="2"/>
</dbReference>
<dbReference type="InterPro" id="IPR004345">
    <property type="entry name" value="TB2_DP1_HVA22"/>
</dbReference>
<keyword evidence="6" id="KW-1185">Reference proteome</keyword>
<dbReference type="GO" id="GO:0003676">
    <property type="term" value="F:nucleic acid binding"/>
    <property type="evidence" value="ECO:0007669"/>
    <property type="project" value="InterPro"/>
</dbReference>
<dbReference type="Gene3D" id="3.30.160.60">
    <property type="entry name" value="Classic Zinc Finger"/>
    <property type="match status" value="2"/>
</dbReference>
<proteinExistence type="predicted"/>
<feature type="domain" description="C2H2-type" evidence="3">
    <location>
        <begin position="257"/>
        <end position="281"/>
    </location>
</feature>
<comment type="caution">
    <text evidence="5">The sequence shown here is derived from an EMBL/GenBank/DDBJ whole genome shotgun (WGS) entry which is preliminary data.</text>
</comment>
<feature type="compositionally biased region" description="Basic and acidic residues" evidence="1">
    <location>
        <begin position="299"/>
        <end position="310"/>
    </location>
</feature>
<evidence type="ECO:0000313" key="6">
    <source>
        <dbReference type="Proteomes" id="UP001367508"/>
    </source>
</evidence>
<keyword evidence="2" id="KW-1133">Transmembrane helix</keyword>
<feature type="region of interest" description="Disordered" evidence="1">
    <location>
        <begin position="273"/>
        <end position="310"/>
    </location>
</feature>
<dbReference type="Pfam" id="PF03134">
    <property type="entry name" value="TB2_DP1_HVA22"/>
    <property type="match status" value="1"/>
</dbReference>
<dbReference type="SUPFAM" id="SSF57667">
    <property type="entry name" value="beta-beta-alpha zinc fingers"/>
    <property type="match status" value="2"/>
</dbReference>
<dbReference type="SMART" id="SM00355">
    <property type="entry name" value="ZnF_C2H2"/>
    <property type="match status" value="2"/>
</dbReference>
<keyword evidence="2" id="KW-0812">Transmembrane</keyword>
<protein>
    <recommendedName>
        <fullName evidence="7">HVA22-like protein</fullName>
    </recommendedName>
</protein>
<reference evidence="5 6" key="1">
    <citation type="submission" date="2024-01" db="EMBL/GenBank/DDBJ databases">
        <title>The genomes of 5 underutilized Papilionoideae crops provide insights into root nodulation and disease resistanc.</title>
        <authorList>
            <person name="Jiang F."/>
        </authorList>
    </citation>
    <scope>NUCLEOTIDE SEQUENCE [LARGE SCALE GENOMIC DNA]</scope>
    <source>
        <strain evidence="5">LVBAO_FW01</strain>
        <tissue evidence="5">Leaves</tissue>
    </source>
</reference>
<evidence type="ECO:0000259" key="4">
    <source>
        <dbReference type="SMART" id="SM00451"/>
    </source>
</evidence>
<feature type="domain" description="U1-type" evidence="4">
    <location>
        <begin position="357"/>
        <end position="391"/>
    </location>
</feature>
<dbReference type="GO" id="GO:0008270">
    <property type="term" value="F:zinc ion binding"/>
    <property type="evidence" value="ECO:0007669"/>
    <property type="project" value="InterPro"/>
</dbReference>
<dbReference type="InterPro" id="IPR013087">
    <property type="entry name" value="Znf_C2H2_type"/>
</dbReference>
<keyword evidence="2" id="KW-0472">Membrane</keyword>
<dbReference type="Pfam" id="PF12874">
    <property type="entry name" value="zf-met"/>
    <property type="match status" value="2"/>
</dbReference>
<sequence length="392" mass="44696">MASFWLLKLSLNCIHHFAWPLLALGYPLCASVQAIETDSHKETRDLISYWILLSLIYLFEYAFLRLLQLFQFWPYIKLMIIFCLITPDFGRASYVYNTLIRPYISINPKAIICWLNNLRKFFVKKDYFLLHAERYIKENGTEALEKLIASKSTTYKSDAEPRNAVRAIDNKEMQQEHLVQTNGKKLRTEQKDIKDLEMVEKREIPAGKQDIPVMPSLAPSQKNTSSATVKMEGIAGKGTAGGEVPQSSTPKEVQKEWTCALCQVTTKSEQTLNSHLHGRRHKASCEALKAKSQPVQQKQKSDQSKEDVKQKNIINQLNSKTKNGESIANNGWKEKEIMDDKVQELQKNPCQPDGTNHSKLRCEICNVTCSAEVAMTSHLNGKKHLAKIKNLI</sequence>
<name>A0AAN9N3K2_CANGL</name>
<dbReference type="PANTHER" id="PTHR47487:SF8">
    <property type="entry name" value="OS08G0270900 PROTEIN"/>
    <property type="match status" value="1"/>
</dbReference>
<feature type="domain" description="U1-type" evidence="4">
    <location>
        <begin position="254"/>
        <end position="288"/>
    </location>
</feature>
<evidence type="ECO:0008006" key="7">
    <source>
        <dbReference type="Google" id="ProtNLM"/>
    </source>
</evidence>
<feature type="transmembrane region" description="Helical" evidence="2">
    <location>
        <begin position="47"/>
        <end position="64"/>
    </location>
</feature>
<dbReference type="InterPro" id="IPR003604">
    <property type="entry name" value="Matrin/U1-like-C_Znf_C2H2"/>
</dbReference>
<gene>
    <name evidence="5" type="ORF">VNO77_05183</name>
</gene>
<dbReference type="InterPro" id="IPR036236">
    <property type="entry name" value="Znf_C2H2_sf"/>
</dbReference>
<organism evidence="5 6">
    <name type="scientific">Canavalia gladiata</name>
    <name type="common">Sword bean</name>
    <name type="synonym">Dolichos gladiatus</name>
    <dbReference type="NCBI Taxonomy" id="3824"/>
    <lineage>
        <taxon>Eukaryota</taxon>
        <taxon>Viridiplantae</taxon>
        <taxon>Streptophyta</taxon>
        <taxon>Embryophyta</taxon>
        <taxon>Tracheophyta</taxon>
        <taxon>Spermatophyta</taxon>
        <taxon>Magnoliopsida</taxon>
        <taxon>eudicotyledons</taxon>
        <taxon>Gunneridae</taxon>
        <taxon>Pentapetalae</taxon>
        <taxon>rosids</taxon>
        <taxon>fabids</taxon>
        <taxon>Fabales</taxon>
        <taxon>Fabaceae</taxon>
        <taxon>Papilionoideae</taxon>
        <taxon>50 kb inversion clade</taxon>
        <taxon>NPAAA clade</taxon>
        <taxon>indigoferoid/millettioid clade</taxon>
        <taxon>Phaseoleae</taxon>
        <taxon>Canavalia</taxon>
    </lineage>
</organism>
<evidence type="ECO:0000256" key="2">
    <source>
        <dbReference type="SAM" id="Phobius"/>
    </source>
</evidence>
<evidence type="ECO:0000256" key="1">
    <source>
        <dbReference type="SAM" id="MobiDB-lite"/>
    </source>
</evidence>
<dbReference type="AlphaFoldDB" id="A0AAN9N3K2"/>
<evidence type="ECO:0000313" key="5">
    <source>
        <dbReference type="EMBL" id="KAK7363054.1"/>
    </source>
</evidence>